<dbReference type="PANTHER" id="PTHR19290:SF163">
    <property type="entry name" value="BASIC HELIX-LOOP-HELIX NEURAL TRANSCRIPTION FACTOR TAP"/>
    <property type="match status" value="1"/>
</dbReference>
<proteinExistence type="predicted"/>
<name>A0A7D9DJI7_PARCT</name>
<dbReference type="PANTHER" id="PTHR19290">
    <property type="entry name" value="BASIC HELIX-LOOP-HELIX PROTEIN NEUROGENIN-RELATED"/>
    <property type="match status" value="1"/>
</dbReference>
<reference evidence="2" key="1">
    <citation type="submission" date="2020-04" db="EMBL/GenBank/DDBJ databases">
        <authorList>
            <person name="Alioto T."/>
            <person name="Alioto T."/>
            <person name="Gomez Garrido J."/>
        </authorList>
    </citation>
    <scope>NUCLEOTIDE SEQUENCE</scope>
    <source>
        <strain evidence="2">A484AB</strain>
    </source>
</reference>
<gene>
    <name evidence="2" type="ORF">PACLA_8A069942</name>
</gene>
<organism evidence="2 3">
    <name type="scientific">Paramuricea clavata</name>
    <name type="common">Red gorgonian</name>
    <name type="synonym">Violescent sea-whip</name>
    <dbReference type="NCBI Taxonomy" id="317549"/>
    <lineage>
        <taxon>Eukaryota</taxon>
        <taxon>Metazoa</taxon>
        <taxon>Cnidaria</taxon>
        <taxon>Anthozoa</taxon>
        <taxon>Octocorallia</taxon>
        <taxon>Malacalcyonacea</taxon>
        <taxon>Plexauridae</taxon>
        <taxon>Paramuricea</taxon>
    </lineage>
</organism>
<evidence type="ECO:0000256" key="1">
    <source>
        <dbReference type="SAM" id="MobiDB-lite"/>
    </source>
</evidence>
<dbReference type="SUPFAM" id="SSF47459">
    <property type="entry name" value="HLH, helix-loop-helix DNA-binding domain"/>
    <property type="match status" value="1"/>
</dbReference>
<dbReference type="GO" id="GO:0045944">
    <property type="term" value="P:positive regulation of transcription by RNA polymerase II"/>
    <property type="evidence" value="ECO:0007669"/>
    <property type="project" value="TreeGrafter"/>
</dbReference>
<dbReference type="InterPro" id="IPR050359">
    <property type="entry name" value="bHLH_transcription_factors"/>
</dbReference>
<dbReference type="AlphaFoldDB" id="A0A7D9DJI7"/>
<sequence length="188" mass="21175">MESVLSMNATSYYGFNNCGLLYATAEQNNPSLAAQRALDLYNLRTRNAPIETAQQQQGTFQQQGNKRERKTQPNRSRTLYNKRLLVNARERERMKTLNKGFENLRNALPCYIADGHISKITTLRLAINYIKSLSAVLQDAATQEGQALSEQALVEQTPCNAQKSLQGPRSKVRGTDTGRKIWPLKALM</sequence>
<comment type="caution">
    <text evidence="2">The sequence shown here is derived from an EMBL/GenBank/DDBJ whole genome shotgun (WGS) entry which is preliminary data.</text>
</comment>
<dbReference type="OrthoDB" id="5948418at2759"/>
<feature type="region of interest" description="Disordered" evidence="1">
    <location>
        <begin position="51"/>
        <end position="77"/>
    </location>
</feature>
<accession>A0A7D9DJI7</accession>
<dbReference type="Gene3D" id="4.10.280.10">
    <property type="entry name" value="Helix-loop-helix DNA-binding domain"/>
    <property type="match status" value="1"/>
</dbReference>
<protein>
    <submittedName>
        <fullName evidence="2">Neurogenic differentiation factor 4</fullName>
    </submittedName>
</protein>
<evidence type="ECO:0000313" key="2">
    <source>
        <dbReference type="EMBL" id="CAB3987150.1"/>
    </source>
</evidence>
<dbReference type="GO" id="GO:0005634">
    <property type="term" value="C:nucleus"/>
    <property type="evidence" value="ECO:0007669"/>
    <property type="project" value="TreeGrafter"/>
</dbReference>
<dbReference type="SMART" id="SM00353">
    <property type="entry name" value="HLH"/>
    <property type="match status" value="1"/>
</dbReference>
<dbReference type="PROSITE" id="PS50888">
    <property type="entry name" value="BHLH"/>
    <property type="match status" value="1"/>
</dbReference>
<keyword evidence="3" id="KW-1185">Reference proteome</keyword>
<dbReference type="InterPro" id="IPR036638">
    <property type="entry name" value="HLH_DNA-bd_sf"/>
</dbReference>
<dbReference type="GO" id="GO:0000981">
    <property type="term" value="F:DNA-binding transcription factor activity, RNA polymerase II-specific"/>
    <property type="evidence" value="ECO:0007669"/>
    <property type="project" value="TreeGrafter"/>
</dbReference>
<dbReference type="GO" id="GO:0046983">
    <property type="term" value="F:protein dimerization activity"/>
    <property type="evidence" value="ECO:0007669"/>
    <property type="project" value="InterPro"/>
</dbReference>
<dbReference type="Pfam" id="PF00010">
    <property type="entry name" value="HLH"/>
    <property type="match status" value="1"/>
</dbReference>
<evidence type="ECO:0000313" key="3">
    <source>
        <dbReference type="Proteomes" id="UP001152795"/>
    </source>
</evidence>
<dbReference type="EMBL" id="CACRXK020001127">
    <property type="protein sequence ID" value="CAB3987150.1"/>
    <property type="molecule type" value="Genomic_DNA"/>
</dbReference>
<dbReference type="GO" id="GO:0007423">
    <property type="term" value="P:sensory organ development"/>
    <property type="evidence" value="ECO:0007669"/>
    <property type="project" value="TreeGrafter"/>
</dbReference>
<dbReference type="InterPro" id="IPR011598">
    <property type="entry name" value="bHLH_dom"/>
</dbReference>
<dbReference type="GO" id="GO:0061564">
    <property type="term" value="P:axon development"/>
    <property type="evidence" value="ECO:0007669"/>
    <property type="project" value="TreeGrafter"/>
</dbReference>
<dbReference type="GO" id="GO:0070888">
    <property type="term" value="F:E-box binding"/>
    <property type="evidence" value="ECO:0007669"/>
    <property type="project" value="TreeGrafter"/>
</dbReference>
<dbReference type="Proteomes" id="UP001152795">
    <property type="component" value="Unassembled WGS sequence"/>
</dbReference>
<feature type="compositionally biased region" description="Low complexity" evidence="1">
    <location>
        <begin position="54"/>
        <end position="64"/>
    </location>
</feature>